<dbReference type="EMBL" id="LR131271">
    <property type="protein sequence ID" value="VDR26810.1"/>
    <property type="molecule type" value="Genomic_DNA"/>
</dbReference>
<keyword evidence="4" id="KW-0786">Thiamine pyrophosphate</keyword>
<dbReference type="EC" id="3.1.3.-" evidence="6"/>
<evidence type="ECO:0000259" key="5">
    <source>
        <dbReference type="Pfam" id="PF00456"/>
    </source>
</evidence>
<dbReference type="Pfam" id="PF00702">
    <property type="entry name" value="Hydrolase"/>
    <property type="match status" value="1"/>
</dbReference>
<evidence type="ECO:0000256" key="2">
    <source>
        <dbReference type="ARBA" id="ARBA00022679"/>
    </source>
</evidence>
<feature type="domain" description="Transketolase N-terminal" evidence="5">
    <location>
        <begin position="192"/>
        <end position="232"/>
    </location>
</feature>
<evidence type="ECO:0000256" key="3">
    <source>
        <dbReference type="ARBA" id="ARBA00022723"/>
    </source>
</evidence>
<dbReference type="Pfam" id="PF00456">
    <property type="entry name" value="Transketolase_N"/>
    <property type="match status" value="1"/>
</dbReference>
<comment type="cofactor">
    <cofactor evidence="1">
        <name>thiamine diphosphate</name>
        <dbReference type="ChEBI" id="CHEBI:58937"/>
    </cofactor>
</comment>
<dbReference type="InterPro" id="IPR051806">
    <property type="entry name" value="HAD-like_SPP"/>
</dbReference>
<dbReference type="GO" id="GO:0046872">
    <property type="term" value="F:metal ion binding"/>
    <property type="evidence" value="ECO:0007669"/>
    <property type="project" value="UniProtKB-KW"/>
</dbReference>
<dbReference type="GO" id="GO:0050308">
    <property type="term" value="F:sugar-phosphatase activity"/>
    <property type="evidence" value="ECO:0007669"/>
    <property type="project" value="TreeGrafter"/>
</dbReference>
<dbReference type="InterPro" id="IPR036412">
    <property type="entry name" value="HAD-like_sf"/>
</dbReference>
<name>A0A3P8M0F0_RAOTE</name>
<dbReference type="GO" id="GO:0016740">
    <property type="term" value="F:transferase activity"/>
    <property type="evidence" value="ECO:0007669"/>
    <property type="project" value="UniProtKB-KW"/>
</dbReference>
<dbReference type="PROSITE" id="PS00801">
    <property type="entry name" value="TRANSKETOLASE_1"/>
    <property type="match status" value="1"/>
</dbReference>
<dbReference type="SUPFAM" id="SSF56784">
    <property type="entry name" value="HAD-like"/>
    <property type="match status" value="1"/>
</dbReference>
<evidence type="ECO:0000313" key="7">
    <source>
        <dbReference type="Proteomes" id="UP000274346"/>
    </source>
</evidence>
<dbReference type="Gene3D" id="3.40.50.1000">
    <property type="entry name" value="HAD superfamily/HAD-like"/>
    <property type="match status" value="1"/>
</dbReference>
<dbReference type="InterPro" id="IPR049557">
    <property type="entry name" value="Transketolase_CS"/>
</dbReference>
<dbReference type="InterPro" id="IPR005474">
    <property type="entry name" value="Transketolase_N"/>
</dbReference>
<dbReference type="SUPFAM" id="SSF52518">
    <property type="entry name" value="Thiamin diphosphate-binding fold (THDP-binding)"/>
    <property type="match status" value="1"/>
</dbReference>
<sequence length="233" mass="25580">MPKRYAITCMANRRSVRCAILCPTPSERTINDEFLALEAFEARNTDGITPVAGADEFLRQLVRLQVPWAIVTSGSLKVASARIKQAGFPNPPMLVTSEDVRHGKPHPEPFAIGAARLNLSPARCLAFEDSTAGLLSATEAGCVVVEVLTRQSMVHDIDTWQTVDHYLDLRVMRKGEADFSLRCKEGVCYVIRKTLANAIRMLSVDAVQRANSGHPGAPMGMADIAEVLWRDFS</sequence>
<dbReference type="InterPro" id="IPR029061">
    <property type="entry name" value="THDP-binding"/>
</dbReference>
<dbReference type="PANTHER" id="PTHR43481">
    <property type="entry name" value="FRUCTOSE-1-PHOSPHATE PHOSPHATASE"/>
    <property type="match status" value="1"/>
</dbReference>
<reference evidence="6 7" key="1">
    <citation type="submission" date="2018-12" db="EMBL/GenBank/DDBJ databases">
        <authorList>
            <consortium name="Pathogen Informatics"/>
        </authorList>
    </citation>
    <scope>NUCLEOTIDE SEQUENCE [LARGE SCALE GENOMIC DNA]</scope>
    <source>
        <strain evidence="6 7">NCTC13098</strain>
    </source>
</reference>
<keyword evidence="3" id="KW-0479">Metal-binding</keyword>
<evidence type="ECO:0000313" key="6">
    <source>
        <dbReference type="EMBL" id="VDR26810.1"/>
    </source>
</evidence>
<keyword evidence="6" id="KW-0378">Hydrolase</keyword>
<dbReference type="InterPro" id="IPR006439">
    <property type="entry name" value="HAD-SF_hydro_IA"/>
</dbReference>
<proteinExistence type="predicted"/>
<dbReference type="PANTHER" id="PTHR43481:SF4">
    <property type="entry name" value="GLYCEROL-1-PHOSPHATE PHOSPHOHYDROLASE 1-RELATED"/>
    <property type="match status" value="1"/>
</dbReference>
<dbReference type="NCBIfam" id="TIGR01509">
    <property type="entry name" value="HAD-SF-IA-v3"/>
    <property type="match status" value="1"/>
</dbReference>
<dbReference type="InterPro" id="IPR023214">
    <property type="entry name" value="HAD_sf"/>
</dbReference>
<evidence type="ECO:0000256" key="1">
    <source>
        <dbReference type="ARBA" id="ARBA00001964"/>
    </source>
</evidence>
<keyword evidence="2" id="KW-0808">Transferase</keyword>
<protein>
    <submittedName>
        <fullName evidence="6">Phosphatase YfbT</fullName>
        <ecNumber evidence="6">3.1.3.-</ecNumber>
    </submittedName>
</protein>
<dbReference type="KEGG" id="rtg:NCTC13098_03168"/>
<dbReference type="Gene3D" id="3.40.50.970">
    <property type="match status" value="1"/>
</dbReference>
<dbReference type="AlphaFoldDB" id="A0A3P8M0F0"/>
<evidence type="ECO:0000256" key="4">
    <source>
        <dbReference type="ARBA" id="ARBA00023052"/>
    </source>
</evidence>
<dbReference type="Proteomes" id="UP000274346">
    <property type="component" value="Chromosome"/>
</dbReference>
<gene>
    <name evidence="6" type="primary">yfbT_2</name>
    <name evidence="6" type="ORF">NCTC13098_03168</name>
</gene>
<organism evidence="6 7">
    <name type="scientific">Raoultella terrigena</name>
    <name type="common">Klebsiella terrigena</name>
    <dbReference type="NCBI Taxonomy" id="577"/>
    <lineage>
        <taxon>Bacteria</taxon>
        <taxon>Pseudomonadati</taxon>
        <taxon>Pseudomonadota</taxon>
        <taxon>Gammaproteobacteria</taxon>
        <taxon>Enterobacterales</taxon>
        <taxon>Enterobacteriaceae</taxon>
        <taxon>Klebsiella/Raoultella group</taxon>
        <taxon>Raoultella</taxon>
    </lineage>
</organism>
<accession>A0A3P8M0F0</accession>